<comment type="caution">
    <text evidence="2">The sequence shown here is derived from an EMBL/GenBank/DDBJ whole genome shotgun (WGS) entry which is preliminary data.</text>
</comment>
<dbReference type="RefSeq" id="WP_336824253.1">
    <property type="nucleotide sequence ID" value="NZ_JBHTLT010000046.1"/>
</dbReference>
<feature type="transmembrane region" description="Helical" evidence="1">
    <location>
        <begin position="21"/>
        <end position="41"/>
    </location>
</feature>
<evidence type="ECO:0000256" key="1">
    <source>
        <dbReference type="SAM" id="Phobius"/>
    </source>
</evidence>
<proteinExistence type="predicted"/>
<name>A0ABW3TZJ8_9BACL</name>
<sequence length="263" mass="29303">MKFHGQVPRKYYRGRRKPKRKWFPILIPAFLITIALFFYYVNSKLTPIYLLYAEVQTERIAAHVISQANKSRSTELYNANEIIEIVPNDSPGMVVNTINTDIINKSMSELQSLVEAHLASAESGNLEMLPISENIEYDPKAMESQGGIVYFVPMGQALNLPILGNLGPKIPIRFHVIGEVQTEVVTDIEEFGINNALVKVDVVVKVNVQIIVPLATRKSVVEKRIPMAIGLIQSPIPQIYNRGDVSPPQVEVPFPLTGTQGSP</sequence>
<accession>A0ABW3TZJ8</accession>
<keyword evidence="1" id="KW-1133">Transmembrane helix</keyword>
<dbReference type="PIRSF" id="PIRSF021383">
    <property type="entry name" value="YunB"/>
    <property type="match status" value="1"/>
</dbReference>
<dbReference type="Pfam" id="PF09560">
    <property type="entry name" value="Spore_YunB"/>
    <property type="match status" value="1"/>
</dbReference>
<keyword evidence="3" id="KW-1185">Reference proteome</keyword>
<dbReference type="InterPro" id="IPR014197">
    <property type="entry name" value="Sporulation_prot_YunB"/>
</dbReference>
<keyword evidence="1" id="KW-0812">Transmembrane</keyword>
<gene>
    <name evidence="2" type="primary">yunB</name>
    <name evidence="2" type="ORF">ACFQ38_09945</name>
</gene>
<dbReference type="Proteomes" id="UP001597231">
    <property type="component" value="Unassembled WGS sequence"/>
</dbReference>
<protein>
    <submittedName>
        <fullName evidence="2">Sporulation protein YunB</fullName>
    </submittedName>
</protein>
<reference evidence="3" key="1">
    <citation type="journal article" date="2019" name="Int. J. Syst. Evol. Microbiol.">
        <title>The Global Catalogue of Microorganisms (GCM) 10K type strain sequencing project: providing services to taxonomists for standard genome sequencing and annotation.</title>
        <authorList>
            <consortium name="The Broad Institute Genomics Platform"/>
            <consortium name="The Broad Institute Genome Sequencing Center for Infectious Disease"/>
            <person name="Wu L."/>
            <person name="Ma J."/>
        </authorList>
    </citation>
    <scope>NUCLEOTIDE SEQUENCE [LARGE SCALE GENOMIC DNA]</scope>
    <source>
        <strain evidence="3">CCUG 53915</strain>
    </source>
</reference>
<dbReference type="EMBL" id="JBHTLT010000046">
    <property type="protein sequence ID" value="MFD1205419.1"/>
    <property type="molecule type" value="Genomic_DNA"/>
</dbReference>
<dbReference type="NCBIfam" id="TIGR02832">
    <property type="entry name" value="spo_yunB"/>
    <property type="match status" value="1"/>
</dbReference>
<organism evidence="2 3">
    <name type="scientific">Sporosarcina contaminans</name>
    <dbReference type="NCBI Taxonomy" id="633403"/>
    <lineage>
        <taxon>Bacteria</taxon>
        <taxon>Bacillati</taxon>
        <taxon>Bacillota</taxon>
        <taxon>Bacilli</taxon>
        <taxon>Bacillales</taxon>
        <taxon>Caryophanaceae</taxon>
        <taxon>Sporosarcina</taxon>
    </lineage>
</organism>
<evidence type="ECO:0000313" key="3">
    <source>
        <dbReference type="Proteomes" id="UP001597231"/>
    </source>
</evidence>
<evidence type="ECO:0000313" key="2">
    <source>
        <dbReference type="EMBL" id="MFD1205419.1"/>
    </source>
</evidence>
<keyword evidence="1" id="KW-0472">Membrane</keyword>